<keyword evidence="7" id="KW-1185">Reference proteome</keyword>
<evidence type="ECO:0000259" key="5">
    <source>
        <dbReference type="PROSITE" id="PS51775"/>
    </source>
</evidence>
<dbReference type="GO" id="GO:0080115">
    <property type="term" value="F:myosin XI tail binding"/>
    <property type="evidence" value="ECO:0007669"/>
    <property type="project" value="UniProtKB-ARBA"/>
</dbReference>
<sequence length="493" mass="56075">MVETGVCQGMTTNEIFALKEEILNQKQCVQQLYSELEAERECSSTSASESLSMILRLQGELAVEKMESSQYRRLSESRIKHAEESAAVFEELLYWKEMEIASLKCQVQAYRYKMLSMGLNDLVIGDMKLSDHLMVPFAEDHNGNILGLRTVRRNNSVPPFRFKDIMYEVDTVDKPINFTSEFLEKNVYSEPDSEYDQMSQDRHKLPKQHDVGITKTHWKKIRQLVEQVKLLSQGVGPNVHDKREDSECVLSIHGSLPNIFVYSDGLTAGPRSSLLHPKQTGDPMSDTMTKVIGSEVNLKDAFMCLDSLSDNLTHLLDLNNYGALNLRAKRIIDGTESLSFHDKFEVPQTLKSNELYGMQEEEEVLSLEREKLIFSVDQSISLKPSDEATAACHLTVANPRAGPFSPQTTFQWHTEQSPQFKDESGILKPEVSGGAMQQFMVYIKQKINNMRSGKRSVQAAKCPSYEYSLDSLMEVCIIVFFIYKFKNGQLVRK</sequence>
<gene>
    <name evidence="6" type="ORF">Scep_008623</name>
</gene>
<keyword evidence="4" id="KW-0472">Membrane</keyword>
<feature type="domain" description="GTD-binding" evidence="5">
    <location>
        <begin position="13"/>
        <end position="111"/>
    </location>
</feature>
<name>A0AAP0KC19_9MAGN</name>
<organism evidence="6 7">
    <name type="scientific">Stephania cephalantha</name>
    <dbReference type="NCBI Taxonomy" id="152367"/>
    <lineage>
        <taxon>Eukaryota</taxon>
        <taxon>Viridiplantae</taxon>
        <taxon>Streptophyta</taxon>
        <taxon>Embryophyta</taxon>
        <taxon>Tracheophyta</taxon>
        <taxon>Spermatophyta</taxon>
        <taxon>Magnoliopsida</taxon>
        <taxon>Ranunculales</taxon>
        <taxon>Menispermaceae</taxon>
        <taxon>Menispermoideae</taxon>
        <taxon>Cissampelideae</taxon>
        <taxon>Stephania</taxon>
    </lineage>
</organism>
<reference evidence="6 7" key="1">
    <citation type="submission" date="2024-01" db="EMBL/GenBank/DDBJ databases">
        <title>Genome assemblies of Stephania.</title>
        <authorList>
            <person name="Yang L."/>
        </authorList>
    </citation>
    <scope>NUCLEOTIDE SEQUENCE [LARGE SCALE GENOMIC DNA]</scope>
    <source>
        <strain evidence="6">JXDWG</strain>
        <tissue evidence="6">Leaf</tissue>
    </source>
</reference>
<dbReference type="GO" id="GO:0016020">
    <property type="term" value="C:membrane"/>
    <property type="evidence" value="ECO:0007669"/>
    <property type="project" value="UniProtKB-SubCell"/>
</dbReference>
<dbReference type="InterPro" id="IPR007656">
    <property type="entry name" value="GTD-bd"/>
</dbReference>
<accession>A0AAP0KC19</accession>
<keyword evidence="2" id="KW-0812">Transmembrane</keyword>
<evidence type="ECO:0000313" key="7">
    <source>
        <dbReference type="Proteomes" id="UP001419268"/>
    </source>
</evidence>
<dbReference type="PANTHER" id="PTHR31422:SF1">
    <property type="entry name" value="GTD-BINDING DOMAIN-CONTAINING PROTEIN"/>
    <property type="match status" value="1"/>
</dbReference>
<dbReference type="AlphaFoldDB" id="A0AAP0KC19"/>
<comment type="caution">
    <text evidence="6">The sequence shown here is derived from an EMBL/GenBank/DDBJ whole genome shotgun (WGS) entry which is preliminary data.</text>
</comment>
<dbReference type="EMBL" id="JBBNAG010000003">
    <property type="protein sequence ID" value="KAK9149866.1"/>
    <property type="molecule type" value="Genomic_DNA"/>
</dbReference>
<proteinExistence type="predicted"/>
<evidence type="ECO:0000256" key="2">
    <source>
        <dbReference type="ARBA" id="ARBA00022692"/>
    </source>
</evidence>
<comment type="subcellular location">
    <subcellularLocation>
        <location evidence="1">Membrane</location>
    </subcellularLocation>
</comment>
<dbReference type="PANTHER" id="PTHR31422">
    <property type="entry name" value="BNAANNG28530D PROTEIN"/>
    <property type="match status" value="1"/>
</dbReference>
<dbReference type="PROSITE" id="PS51775">
    <property type="entry name" value="GTD_BINDING"/>
    <property type="match status" value="1"/>
</dbReference>
<protein>
    <recommendedName>
        <fullName evidence="5">GTD-binding domain-containing protein</fullName>
    </recommendedName>
</protein>
<evidence type="ECO:0000256" key="1">
    <source>
        <dbReference type="ARBA" id="ARBA00004370"/>
    </source>
</evidence>
<evidence type="ECO:0000256" key="3">
    <source>
        <dbReference type="ARBA" id="ARBA00022989"/>
    </source>
</evidence>
<keyword evidence="3" id="KW-1133">Transmembrane helix</keyword>
<evidence type="ECO:0000256" key="4">
    <source>
        <dbReference type="ARBA" id="ARBA00023136"/>
    </source>
</evidence>
<dbReference type="Pfam" id="PF04576">
    <property type="entry name" value="Zein-binding"/>
    <property type="match status" value="1"/>
</dbReference>
<dbReference type="Proteomes" id="UP001419268">
    <property type="component" value="Unassembled WGS sequence"/>
</dbReference>
<evidence type="ECO:0000313" key="6">
    <source>
        <dbReference type="EMBL" id="KAK9149866.1"/>
    </source>
</evidence>